<sequence>MPFIFSEPFLFQKFCFQTIFNALFIAIDLNFWWKTKQGNKLESLIRLIHDAISAVRCRQRFGANILALAVNFSIGLCIQMFLHLIFFLFINFC</sequence>
<evidence type="ECO:0000256" key="1">
    <source>
        <dbReference type="SAM" id="Phobius"/>
    </source>
</evidence>
<keyword evidence="3" id="KW-1185">Reference proteome</keyword>
<organism evidence="2 3">
    <name type="scientific">Vigna angularis var. angularis</name>
    <dbReference type="NCBI Taxonomy" id="157739"/>
    <lineage>
        <taxon>Eukaryota</taxon>
        <taxon>Viridiplantae</taxon>
        <taxon>Streptophyta</taxon>
        <taxon>Embryophyta</taxon>
        <taxon>Tracheophyta</taxon>
        <taxon>Spermatophyta</taxon>
        <taxon>Magnoliopsida</taxon>
        <taxon>eudicotyledons</taxon>
        <taxon>Gunneridae</taxon>
        <taxon>Pentapetalae</taxon>
        <taxon>rosids</taxon>
        <taxon>fabids</taxon>
        <taxon>Fabales</taxon>
        <taxon>Fabaceae</taxon>
        <taxon>Papilionoideae</taxon>
        <taxon>50 kb inversion clade</taxon>
        <taxon>NPAAA clade</taxon>
        <taxon>indigoferoid/millettioid clade</taxon>
        <taxon>Phaseoleae</taxon>
        <taxon>Vigna</taxon>
    </lineage>
</organism>
<reference evidence="2 3" key="1">
    <citation type="journal article" date="2015" name="Sci. Rep.">
        <title>The power of single molecule real-time sequencing technology in the de novo assembly of a eukaryotic genome.</title>
        <authorList>
            <person name="Sakai H."/>
            <person name="Naito K."/>
            <person name="Ogiso-Tanaka E."/>
            <person name="Takahashi Y."/>
            <person name="Iseki K."/>
            <person name="Muto C."/>
            <person name="Satou K."/>
            <person name="Teruya K."/>
            <person name="Shiroma A."/>
            <person name="Shimoji M."/>
            <person name="Hirano T."/>
            <person name="Itoh T."/>
            <person name="Kaga A."/>
            <person name="Tomooka N."/>
        </authorList>
    </citation>
    <scope>NUCLEOTIDE SEQUENCE [LARGE SCALE GENOMIC DNA]</scope>
    <source>
        <strain evidence="3">cv. Shumari</strain>
    </source>
</reference>
<evidence type="ECO:0000313" key="2">
    <source>
        <dbReference type="EMBL" id="BAT93142.1"/>
    </source>
</evidence>
<protein>
    <submittedName>
        <fullName evidence="2">Uncharacterized protein</fullName>
    </submittedName>
</protein>
<keyword evidence="1" id="KW-1133">Transmembrane helix</keyword>
<dbReference type="AlphaFoldDB" id="A0A0S3SJX0"/>
<gene>
    <name evidence="2" type="primary">Vigan.07G205400</name>
    <name evidence="2" type="ORF">VIGAN_07205400</name>
</gene>
<dbReference type="Proteomes" id="UP000291084">
    <property type="component" value="Chromosome 7"/>
</dbReference>
<dbReference type="EMBL" id="AP015040">
    <property type="protein sequence ID" value="BAT93142.1"/>
    <property type="molecule type" value="Genomic_DNA"/>
</dbReference>
<keyword evidence="1" id="KW-0472">Membrane</keyword>
<name>A0A0S3SJX0_PHAAN</name>
<feature type="transmembrane region" description="Helical" evidence="1">
    <location>
        <begin position="65"/>
        <end position="90"/>
    </location>
</feature>
<keyword evidence="1" id="KW-0812">Transmembrane</keyword>
<evidence type="ECO:0000313" key="3">
    <source>
        <dbReference type="Proteomes" id="UP000291084"/>
    </source>
</evidence>
<proteinExistence type="predicted"/>
<feature type="transmembrane region" description="Helical" evidence="1">
    <location>
        <begin position="14"/>
        <end position="33"/>
    </location>
</feature>
<accession>A0A0S3SJX0</accession>